<comment type="similarity">
    <text evidence="8">Belongs to the G-protein coupled receptor 1 family.</text>
</comment>
<comment type="subcellular location">
    <subcellularLocation>
        <location evidence="1">Membrane</location>
        <topology evidence="1">Multi-pass membrane protein</topology>
    </subcellularLocation>
</comment>
<evidence type="ECO:0000313" key="11">
    <source>
        <dbReference type="RefSeq" id="XP_065676616.1"/>
    </source>
</evidence>
<evidence type="ECO:0000256" key="5">
    <source>
        <dbReference type="ARBA" id="ARBA00023136"/>
    </source>
</evidence>
<dbReference type="PRINTS" id="PR00237">
    <property type="entry name" value="GPCRRHODOPSN"/>
</dbReference>
<keyword evidence="5 9" id="KW-0472">Membrane</keyword>
<dbReference type="PANTHER" id="PTHR45695">
    <property type="entry name" value="LEUCOKININ RECEPTOR-RELATED"/>
    <property type="match status" value="1"/>
</dbReference>
<evidence type="ECO:0000256" key="3">
    <source>
        <dbReference type="ARBA" id="ARBA00022989"/>
    </source>
</evidence>
<evidence type="ECO:0000256" key="8">
    <source>
        <dbReference type="RuleBase" id="RU000688"/>
    </source>
</evidence>
<dbReference type="Gene3D" id="1.20.1070.10">
    <property type="entry name" value="Rhodopsin 7-helix transmembrane proteins"/>
    <property type="match status" value="1"/>
</dbReference>
<feature type="transmembrane region" description="Helical" evidence="9">
    <location>
        <begin position="267"/>
        <end position="290"/>
    </location>
</feature>
<gene>
    <name evidence="11" type="primary">LOC105844973</name>
</gene>
<feature type="transmembrane region" description="Helical" evidence="9">
    <location>
        <begin position="78"/>
        <end position="98"/>
    </location>
</feature>
<dbReference type="InterPro" id="IPR000276">
    <property type="entry name" value="GPCR_Rhodpsn"/>
</dbReference>
<protein>
    <submittedName>
        <fullName evidence="11">5-hydroxytryptamine receptor 2A</fullName>
    </submittedName>
</protein>
<dbReference type="SMART" id="SM01381">
    <property type="entry name" value="7TM_GPCR_Srsx"/>
    <property type="match status" value="1"/>
</dbReference>
<evidence type="ECO:0000256" key="4">
    <source>
        <dbReference type="ARBA" id="ARBA00023040"/>
    </source>
</evidence>
<dbReference type="SUPFAM" id="SSF81321">
    <property type="entry name" value="Family A G protein-coupled receptor-like"/>
    <property type="match status" value="1"/>
</dbReference>
<evidence type="ECO:0000256" key="6">
    <source>
        <dbReference type="ARBA" id="ARBA00023170"/>
    </source>
</evidence>
<sequence>MASRYLLFAIVGINLIYRILCLNETVVDKPCKAQTSGRNKFFIVLLILIFIAGVLGNTLSIIVISLSPILRQQKTNTYVVSLALSDLATIIFTIPLKINQHIHNQSFCFSLMVCKLQSITDVVTNIASVTHLFVISLDRFISISTPFFYHNLNKNIPLIFVLCIWLYTAAWTLLGVFNWQDPKSATFIINKYSNTLICIYNNDIYFLCLFLIATILPLIIMAVFYTTIMKIALKHVRTIATLVPADLKNATKFMGEKRKQEIKITKTLAIVYGTFAICYLPATIIAISSILCPKCYEQFRENNEILFLIIVAIFIEILPNVNLCVNPFIYVIFNEQFRKKTKALTFKFLKQPYLEGQSLRTLSKRNENN</sequence>
<dbReference type="Pfam" id="PF00001">
    <property type="entry name" value="7tm_1"/>
    <property type="match status" value="1"/>
</dbReference>
<reference evidence="11" key="1">
    <citation type="submission" date="2025-08" db="UniProtKB">
        <authorList>
            <consortium name="RefSeq"/>
        </authorList>
    </citation>
    <scope>IDENTIFICATION</scope>
</reference>
<keyword evidence="10" id="KW-1185">Reference proteome</keyword>
<keyword evidence="4 8" id="KW-0297">G-protein coupled receptor</keyword>
<evidence type="ECO:0000256" key="9">
    <source>
        <dbReference type="SAM" id="Phobius"/>
    </source>
</evidence>
<keyword evidence="3 9" id="KW-1133">Transmembrane helix</keyword>
<accession>A0ABM4DPV7</accession>
<dbReference type="RefSeq" id="XP_065676616.1">
    <property type="nucleotide sequence ID" value="XM_065820544.1"/>
</dbReference>
<dbReference type="PROSITE" id="PS00237">
    <property type="entry name" value="G_PROTEIN_RECEP_F1_1"/>
    <property type="match status" value="1"/>
</dbReference>
<evidence type="ECO:0000256" key="7">
    <source>
        <dbReference type="ARBA" id="ARBA00023224"/>
    </source>
</evidence>
<keyword evidence="7 8" id="KW-0807">Transducer</keyword>
<evidence type="ECO:0000256" key="2">
    <source>
        <dbReference type="ARBA" id="ARBA00022692"/>
    </source>
</evidence>
<dbReference type="PANTHER" id="PTHR45695:SF9">
    <property type="entry name" value="LEUCOKININ RECEPTOR"/>
    <property type="match status" value="1"/>
</dbReference>
<feature type="transmembrane region" description="Helical" evidence="9">
    <location>
        <begin position="158"/>
        <end position="177"/>
    </location>
</feature>
<proteinExistence type="inferred from homology"/>
<keyword evidence="6 8" id="KW-0675">Receptor</keyword>
<dbReference type="GeneID" id="105844973"/>
<dbReference type="Proteomes" id="UP001652625">
    <property type="component" value="Chromosome 15"/>
</dbReference>
<evidence type="ECO:0000313" key="10">
    <source>
        <dbReference type="Proteomes" id="UP001652625"/>
    </source>
</evidence>
<feature type="transmembrane region" description="Helical" evidence="9">
    <location>
        <begin position="42"/>
        <end position="66"/>
    </location>
</feature>
<feature type="transmembrane region" description="Helical" evidence="9">
    <location>
        <begin position="305"/>
        <end position="333"/>
    </location>
</feature>
<keyword evidence="2 8" id="KW-0812">Transmembrane</keyword>
<evidence type="ECO:0000256" key="1">
    <source>
        <dbReference type="ARBA" id="ARBA00004141"/>
    </source>
</evidence>
<feature type="transmembrane region" description="Helical" evidence="9">
    <location>
        <begin position="118"/>
        <end position="137"/>
    </location>
</feature>
<organism evidence="10 11">
    <name type="scientific">Hydra vulgaris</name>
    <name type="common">Hydra</name>
    <name type="synonym">Hydra attenuata</name>
    <dbReference type="NCBI Taxonomy" id="6087"/>
    <lineage>
        <taxon>Eukaryota</taxon>
        <taxon>Metazoa</taxon>
        <taxon>Cnidaria</taxon>
        <taxon>Hydrozoa</taxon>
        <taxon>Hydroidolina</taxon>
        <taxon>Anthoathecata</taxon>
        <taxon>Aplanulata</taxon>
        <taxon>Hydridae</taxon>
        <taxon>Hydra</taxon>
    </lineage>
</organism>
<feature type="transmembrane region" description="Helical" evidence="9">
    <location>
        <begin position="204"/>
        <end position="228"/>
    </location>
</feature>
<name>A0ABM4DPV7_HYDVU</name>